<gene>
    <name evidence="2" type="ORF">BARAN1_0778</name>
</gene>
<protein>
    <recommendedName>
        <fullName evidence="4">PA14 domain-containing protein</fullName>
    </recommendedName>
</protein>
<dbReference type="Gene3D" id="2.130.10.10">
    <property type="entry name" value="YVTN repeat-like/Quinoprotein amine dehydrogenase"/>
    <property type="match status" value="1"/>
</dbReference>
<evidence type="ECO:0000313" key="3">
    <source>
        <dbReference type="Proteomes" id="UP000249818"/>
    </source>
</evidence>
<accession>A0A2X3KK68</accession>
<dbReference type="InterPro" id="IPR015943">
    <property type="entry name" value="WD40/YVTN_repeat-like_dom_sf"/>
</dbReference>
<keyword evidence="3" id="KW-1185">Reference proteome</keyword>
<dbReference type="Proteomes" id="UP000249818">
    <property type="component" value="Chromosome BARAN1"/>
</dbReference>
<dbReference type="KEGG" id="bana:BARAN1_0778"/>
<sequence>MMRKAIFLLLVVGCTAIAQQTPSFNLTVTGEKTWTIRFGLGSAGLLADESLSPGQPALTQSLRAEITGTALDLITLTASFNDQLGPEFQDFLLTVDHTPWTGELGRFVVGAEGEGLGVYNKRVLGARGTYAGDEVTVGALVTRLEGISESRTFYGERGTGEATFTVNDPDEPWRPAPYLRSVEGLAYWPLRIQFVEGLSEVALRVDGSAALWAFLADWGLGYLEEDLAAELVTPLAGGEFLVLRDGGDDLALRLAPAALARRRIQEAIEAHNTRLGLTGNDRRTYPLIEGSELEARFLDEWSAFLAVLVDEDAYPFPEAQYRRYLSLGERDVIEDTVEVWILLPGEEEFRPSTDPDLAEFAWTLLPADGVLRISFPDGFFTDGALRVTFAFQREGGSFALGLSLVPGSERVYLNGNLLVRNTDYTLDYEAGILLLFAPLGPEDELRVDFERQRGGLGVVTDYERILFGLTVNVPGWDALHFAVYRAMDFGTPLPTTRTMPNTHTVAALALAGEVAGWAYSLSVAAAENVFPSDDNARIPSPNRVHAISAAQAPDGAYVIFGHQNGLTVYKDGAFTGYGAAHGLAGRAVSALLALPGQLLVGTDGGLTVVRLTEPTPFDRVRSWVRITKDDGLPGTEVLALASGGGLVYVATDNGLASFAPADAESPKRWQPLTLPADDTRPTSLLWAAGVLYLGAADGLYVQSEQGWTHVPEAPGPIHDLLARGDDVYVASDHGIRILRGGMGAGWVVLGKAVYDLTLYEGALWYAAADGLWQEGGSAPAVGGPVTAVGVGQGAVWAASIAGEDFRLDLWRVGERAERFTQSQTKLDGRDLSRFRDIPAAEHTRYGISGGLYLSRTFGDWQWDVRLASRLPGYEEIGRSGRSDGHGISFTARYTGAGPTTLELRGGWDVVNLTTRPQSRLTASLDWRWSDGPTASLSVTPTVTGSGVAAFERLEMGWRAGLSNTTQAWSWGLSTSGTLRYPTFHAAGQLGATASLQPAPGWTTDLSWTRPVRTTGTLGEETLRATVKWASALDRISLNASWQESLRHHLTTDAWRSERTIQADARWPAWPVPGGDLTPRLFATLSETPTEERWTARLEADLVQSPVVLRLKVTVGQGLQVVTERTDQTLALSFAWEHAGWRGVRTSLQWDRSWTLLSHPRYPTEVTEKEEAVLRLTWEPEGWRDVLTLSWKPRDQQISVTNRVTWPFASGALTAETSVQLKDQALDVTTRADLGLPLDTLLVALGAEPVGEMWGLSAELGHILGLTPESDATHALFLGVTLAVRF</sequence>
<name>A0A2X3KK68_9BACT</name>
<dbReference type="EMBL" id="LS483254">
    <property type="protein sequence ID" value="SQD92802.1"/>
    <property type="molecule type" value="Genomic_DNA"/>
</dbReference>
<organism evidence="2 3">
    <name type="scientific">Candidatus Bipolaricaulis anaerobius</name>
    <dbReference type="NCBI Taxonomy" id="2026885"/>
    <lineage>
        <taxon>Bacteria</taxon>
        <taxon>Candidatus Bipolaricaulota</taxon>
        <taxon>Candidatus Bipolaricaulia</taxon>
        <taxon>Candidatus Bipolaricaulales</taxon>
        <taxon>Candidatus Bipolaricaulaceae</taxon>
        <taxon>Candidatus Bipolaricaulis</taxon>
    </lineage>
</organism>
<reference evidence="3" key="1">
    <citation type="submission" date="2018-05" db="EMBL/GenBank/DDBJ databases">
        <authorList>
            <person name="Hao L."/>
        </authorList>
    </citation>
    <scope>NUCLEOTIDE SEQUENCE [LARGE SCALE GENOMIC DNA]</scope>
</reference>
<evidence type="ECO:0008006" key="4">
    <source>
        <dbReference type="Google" id="ProtNLM"/>
    </source>
</evidence>
<evidence type="ECO:0000256" key="1">
    <source>
        <dbReference type="SAM" id="SignalP"/>
    </source>
</evidence>
<feature type="signal peptide" evidence="1">
    <location>
        <begin position="1"/>
        <end position="18"/>
    </location>
</feature>
<evidence type="ECO:0000313" key="2">
    <source>
        <dbReference type="EMBL" id="SQD92802.1"/>
    </source>
</evidence>
<feature type="chain" id="PRO_5015851451" description="PA14 domain-containing protein" evidence="1">
    <location>
        <begin position="19"/>
        <end position="1285"/>
    </location>
</feature>
<keyword evidence="1" id="KW-0732">Signal</keyword>
<proteinExistence type="predicted"/>